<gene>
    <name evidence="1" type="ORF">CTRU02_215615</name>
</gene>
<reference evidence="1 2" key="1">
    <citation type="journal article" date="2020" name="Phytopathology">
        <title>Genome Sequence Resources of Colletotrichum truncatum, C. plurivorum, C. musicola, and C. sojae: Four Species Pathogenic to Soybean (Glycine max).</title>
        <authorList>
            <person name="Rogerio F."/>
            <person name="Boufleur T.R."/>
            <person name="Ciampi-Guillardi M."/>
            <person name="Sukno S.A."/>
            <person name="Thon M.R."/>
            <person name="Massola Junior N.S."/>
            <person name="Baroncelli R."/>
        </authorList>
    </citation>
    <scope>NUCLEOTIDE SEQUENCE [LARGE SCALE GENOMIC DNA]</scope>
    <source>
        <strain evidence="1 2">CMES1059</strain>
    </source>
</reference>
<evidence type="ECO:0000313" key="2">
    <source>
        <dbReference type="Proteomes" id="UP000805649"/>
    </source>
</evidence>
<sequence length="367" mass="40595">MPVINGVTTLLPAPDGYVVDLHSPQRQAVPEAYWAAGIGTFLSLLLMAQRVYTKAVLQGQLGLEDWILLFSWKLTSVVTVVLCTYMFAEGVGGVHAWELSIERYQTFMTLVYTAAPIYLLSGSSAKISLLVFYKRIFPPRWLQWSVWTLCGVIVAYTAGIFFPLIFACRPIAKSWDPRITNGACINGATLYIATAVANIISDVFVLVLPIQPLIKLQLKRRRQKIGLVALFAVGSLTVVTSVVRFFLLLDMLRSLDQSWAISWASVWIIIEANLLIICAAFPTLKKFIRHVAPKFLGESTYGRETNQAVGGGVENGLSMDNLPPGTSVEIAGSCDFRDDSSERAFMSPSAIHRTRTIIVTHHQRPIS</sequence>
<name>A0ACC3YC67_COLTU</name>
<dbReference type="Proteomes" id="UP000805649">
    <property type="component" value="Unassembled WGS sequence"/>
</dbReference>
<dbReference type="EMBL" id="VUJX02000017">
    <property type="protein sequence ID" value="KAL0929449.1"/>
    <property type="molecule type" value="Genomic_DNA"/>
</dbReference>
<comment type="caution">
    <text evidence="1">The sequence shown here is derived from an EMBL/GenBank/DDBJ whole genome shotgun (WGS) entry which is preliminary data.</text>
</comment>
<organism evidence="1 2">
    <name type="scientific">Colletotrichum truncatum</name>
    <name type="common">Anthracnose fungus</name>
    <name type="synonym">Colletotrichum capsici</name>
    <dbReference type="NCBI Taxonomy" id="5467"/>
    <lineage>
        <taxon>Eukaryota</taxon>
        <taxon>Fungi</taxon>
        <taxon>Dikarya</taxon>
        <taxon>Ascomycota</taxon>
        <taxon>Pezizomycotina</taxon>
        <taxon>Sordariomycetes</taxon>
        <taxon>Hypocreomycetidae</taxon>
        <taxon>Glomerellales</taxon>
        <taxon>Glomerellaceae</taxon>
        <taxon>Colletotrichum</taxon>
        <taxon>Colletotrichum truncatum species complex</taxon>
    </lineage>
</organism>
<protein>
    <submittedName>
        <fullName evidence="1">Integral membrane protein</fullName>
    </submittedName>
</protein>
<proteinExistence type="predicted"/>
<keyword evidence="2" id="KW-1185">Reference proteome</keyword>
<accession>A0ACC3YC67</accession>
<evidence type="ECO:0000313" key="1">
    <source>
        <dbReference type="EMBL" id="KAL0929449.1"/>
    </source>
</evidence>